<organism evidence="3 4">
    <name type="scientific">Motiliproteus coralliicola</name>
    <dbReference type="NCBI Taxonomy" id="2283196"/>
    <lineage>
        <taxon>Bacteria</taxon>
        <taxon>Pseudomonadati</taxon>
        <taxon>Pseudomonadota</taxon>
        <taxon>Gammaproteobacteria</taxon>
        <taxon>Oceanospirillales</taxon>
        <taxon>Oceanospirillaceae</taxon>
        <taxon>Motiliproteus</taxon>
    </lineage>
</organism>
<dbReference type="PANTHER" id="PTHR45431">
    <property type="entry name" value="RHODANESE-LIKE DOMAIN-CONTAINING PROTEIN 15, CHLOROPLASTIC"/>
    <property type="match status" value="1"/>
</dbReference>
<feature type="chain" id="PRO_5016728117" evidence="1">
    <location>
        <begin position="20"/>
        <end position="116"/>
    </location>
</feature>
<dbReference type="CDD" id="cd00158">
    <property type="entry name" value="RHOD"/>
    <property type="match status" value="1"/>
</dbReference>
<accession>A0A369WT55</accession>
<evidence type="ECO:0000313" key="4">
    <source>
        <dbReference type="Proteomes" id="UP000253769"/>
    </source>
</evidence>
<dbReference type="PROSITE" id="PS50206">
    <property type="entry name" value="RHODANESE_3"/>
    <property type="match status" value="1"/>
</dbReference>
<evidence type="ECO:0000259" key="2">
    <source>
        <dbReference type="PROSITE" id="PS50206"/>
    </source>
</evidence>
<dbReference type="Pfam" id="PF00581">
    <property type="entry name" value="Rhodanese"/>
    <property type="match status" value="1"/>
</dbReference>
<dbReference type="EMBL" id="QQOH01000001">
    <property type="protein sequence ID" value="RDE25278.1"/>
    <property type="molecule type" value="Genomic_DNA"/>
</dbReference>
<keyword evidence="4" id="KW-1185">Reference proteome</keyword>
<dbReference type="InterPro" id="IPR001763">
    <property type="entry name" value="Rhodanese-like_dom"/>
</dbReference>
<sequence length="116" mass="12760">MRLLLPLIALSLLSNGAIADSREAKAWQLIEQGALVIDVRTTEEYAQAHLKSSVHIPYPEIVARFSQMEIRKDLPIVLYCRSGNRSGIAYKMLSQAGYTALHNGGGLNDLLQAAPR</sequence>
<protein>
    <submittedName>
        <fullName evidence="3">Rhodanese-like domain-containing protein</fullName>
    </submittedName>
</protein>
<proteinExistence type="predicted"/>
<reference evidence="3 4" key="1">
    <citation type="submission" date="2018-07" db="EMBL/GenBank/DDBJ databases">
        <title>Motiliproteus coralliicola sp. nov., a bacterium isolated from Coral.</title>
        <authorList>
            <person name="Wang G."/>
        </authorList>
    </citation>
    <scope>NUCLEOTIDE SEQUENCE [LARGE SCALE GENOMIC DNA]</scope>
    <source>
        <strain evidence="3 4">C34</strain>
    </source>
</reference>
<dbReference type="PANTHER" id="PTHR45431:SF3">
    <property type="entry name" value="RHODANESE-LIKE DOMAIN-CONTAINING PROTEIN 15, CHLOROPLASTIC"/>
    <property type="match status" value="1"/>
</dbReference>
<dbReference type="SUPFAM" id="SSF52821">
    <property type="entry name" value="Rhodanese/Cell cycle control phosphatase"/>
    <property type="match status" value="1"/>
</dbReference>
<dbReference type="AlphaFoldDB" id="A0A369WT55"/>
<feature type="domain" description="Rhodanese" evidence="2">
    <location>
        <begin position="30"/>
        <end position="115"/>
    </location>
</feature>
<evidence type="ECO:0000313" key="3">
    <source>
        <dbReference type="EMBL" id="RDE25278.1"/>
    </source>
</evidence>
<comment type="caution">
    <text evidence="3">The sequence shown here is derived from an EMBL/GenBank/DDBJ whole genome shotgun (WGS) entry which is preliminary data.</text>
</comment>
<dbReference type="InterPro" id="IPR036873">
    <property type="entry name" value="Rhodanese-like_dom_sf"/>
</dbReference>
<dbReference type="OrthoDB" id="9814704at2"/>
<name>A0A369WT55_9GAMM</name>
<keyword evidence="1" id="KW-0732">Signal</keyword>
<feature type="signal peptide" evidence="1">
    <location>
        <begin position="1"/>
        <end position="19"/>
    </location>
</feature>
<evidence type="ECO:0000256" key="1">
    <source>
        <dbReference type="SAM" id="SignalP"/>
    </source>
</evidence>
<gene>
    <name evidence="3" type="ORF">DV711_00525</name>
</gene>
<dbReference type="Proteomes" id="UP000253769">
    <property type="component" value="Unassembled WGS sequence"/>
</dbReference>
<dbReference type="InterPro" id="IPR052367">
    <property type="entry name" value="Thiosulfate_ST/Rhodanese-like"/>
</dbReference>
<dbReference type="SMART" id="SM00450">
    <property type="entry name" value="RHOD"/>
    <property type="match status" value="1"/>
</dbReference>
<dbReference type="Gene3D" id="3.40.250.10">
    <property type="entry name" value="Rhodanese-like domain"/>
    <property type="match status" value="1"/>
</dbReference>